<evidence type="ECO:0000256" key="7">
    <source>
        <dbReference type="PIRNR" id="PIRNR000862"/>
    </source>
</evidence>
<dbReference type="VEuPathDB" id="VectorBase:AAEL015326"/>
<dbReference type="Proteomes" id="UP000008820">
    <property type="component" value="Chromosome 1"/>
</dbReference>
<dbReference type="OrthoDB" id="9974421at2759"/>
<reference evidence="10 11" key="1">
    <citation type="submission" date="2017-06" db="EMBL/GenBank/DDBJ databases">
        <title>Aedes aegypti genome working group (AGWG) sequencing and assembly.</title>
        <authorList>
            <consortium name="Aedes aegypti Genome Working Group (AGWG)"/>
            <person name="Matthews B.J."/>
        </authorList>
    </citation>
    <scope>NUCLEOTIDE SEQUENCE [LARGE SCALE GENOMIC DNA]</scope>
    <source>
        <strain evidence="10 11">LVP_AGWG</strain>
    </source>
</reference>
<dbReference type="InterPro" id="IPR025483">
    <property type="entry name" value="Lipase_euk"/>
</dbReference>
<dbReference type="InterPro" id="IPR029058">
    <property type="entry name" value="AB_hydrolase_fold"/>
</dbReference>
<evidence type="ECO:0000256" key="3">
    <source>
        <dbReference type="ARBA" id="ARBA00022801"/>
    </source>
</evidence>
<organism evidence="10 11">
    <name type="scientific">Aedes aegypti</name>
    <name type="common">Yellowfever mosquito</name>
    <name type="synonym">Culex aegypti</name>
    <dbReference type="NCBI Taxonomy" id="7159"/>
    <lineage>
        <taxon>Eukaryota</taxon>
        <taxon>Metazoa</taxon>
        <taxon>Ecdysozoa</taxon>
        <taxon>Arthropoda</taxon>
        <taxon>Hexapoda</taxon>
        <taxon>Insecta</taxon>
        <taxon>Pterygota</taxon>
        <taxon>Neoptera</taxon>
        <taxon>Endopterygota</taxon>
        <taxon>Diptera</taxon>
        <taxon>Nematocera</taxon>
        <taxon>Culicoidea</taxon>
        <taxon>Culicidae</taxon>
        <taxon>Culicinae</taxon>
        <taxon>Aedini</taxon>
        <taxon>Aedes</taxon>
        <taxon>Stegomyia</taxon>
    </lineage>
</organism>
<protein>
    <recommendedName>
        <fullName evidence="7">Lipase</fullName>
    </recommendedName>
</protein>
<keyword evidence="11" id="KW-1185">Reference proteome</keyword>
<keyword evidence="5" id="KW-0443">Lipid metabolism</keyword>
<keyword evidence="6" id="KW-0325">Glycoprotein</keyword>
<dbReference type="Gene3D" id="3.40.50.1820">
    <property type="entry name" value="alpha/beta hydrolase"/>
    <property type="match status" value="1"/>
</dbReference>
<sequence length="406" mass="46412">MELLNGLIIIVITLLIATVYGKKSSVPFQFEEEDAGLTVPQLIQKYGYNLEKHQVLTEDGYLLALFRIPPRRGPSTKRPVLMMHSLMSSCSDFILIGPKHALGYLLADRDYDIWLGNARGNRYSRRHKRLHVKSPKFWNFTFHEIGYYDVPALIDYVLDKTNSAKLHYVGFSQGTLVSFVAMSTRPEYNAKILQMQEISPAAYLGEPPSFFIRILSELAPSLGIGFNISGSSEFLPYWKGQYDFYNTVCPAPAQLLCRLLLNDVVGANPRQLHPKTLRIFLGHFPAGAGVLQMQHYGQVFKDGIFRRYDYGDDEKNRAAYGSTQVPEYDLSQVTAPVRIYYSYNDNVIPYRNVRRLERDLPNVVGSYLVPDERFTHADFILANQVKELLYDEIVRNLEAAEREKTS</sequence>
<dbReference type="GO" id="GO:0016042">
    <property type="term" value="P:lipid catabolic process"/>
    <property type="evidence" value="ECO:0007669"/>
    <property type="project" value="UniProtKB-KW"/>
</dbReference>
<evidence type="ECO:0000256" key="2">
    <source>
        <dbReference type="ARBA" id="ARBA00022729"/>
    </source>
</evidence>
<accession>A0A1S4G465</accession>
<evidence type="ECO:0000313" key="11">
    <source>
        <dbReference type="Proteomes" id="UP000008820"/>
    </source>
</evidence>
<evidence type="ECO:0000313" key="10">
    <source>
        <dbReference type="EnsemblMetazoa" id="AAEL015326-PA"/>
    </source>
</evidence>
<feature type="domain" description="Partial AB-hydrolase lipase" evidence="9">
    <location>
        <begin position="39"/>
        <end position="95"/>
    </location>
</feature>
<evidence type="ECO:0000256" key="5">
    <source>
        <dbReference type="ARBA" id="ARBA00023098"/>
    </source>
</evidence>
<dbReference type="GO" id="GO:0016788">
    <property type="term" value="F:hydrolase activity, acting on ester bonds"/>
    <property type="evidence" value="ECO:0007669"/>
    <property type="project" value="InterPro"/>
</dbReference>
<proteinExistence type="inferred from homology"/>
<dbReference type="Pfam" id="PF04083">
    <property type="entry name" value="Abhydro_lipase"/>
    <property type="match status" value="1"/>
</dbReference>
<evidence type="ECO:0000256" key="4">
    <source>
        <dbReference type="ARBA" id="ARBA00022963"/>
    </source>
</evidence>
<keyword evidence="3 7" id="KW-0378">Hydrolase</keyword>
<dbReference type="SUPFAM" id="SSF53474">
    <property type="entry name" value="alpha/beta-Hydrolases"/>
    <property type="match status" value="1"/>
</dbReference>
<evidence type="ECO:0000259" key="8">
    <source>
        <dbReference type="Pfam" id="PF00561"/>
    </source>
</evidence>
<dbReference type="PIRSF" id="PIRSF000862">
    <property type="entry name" value="Steryl_ester_lip"/>
    <property type="match status" value="1"/>
</dbReference>
<dbReference type="InterPro" id="IPR006693">
    <property type="entry name" value="AB_hydrolase_lipase"/>
</dbReference>
<name>A0A1S4G465_AEDAE</name>
<dbReference type="AlphaFoldDB" id="A0A1S4G465"/>
<dbReference type="EnsemblMetazoa" id="AAEL015326-RA">
    <property type="protein sequence ID" value="AAEL015326-PA"/>
    <property type="gene ID" value="AAEL015326"/>
</dbReference>
<keyword evidence="4 7" id="KW-0442">Lipid degradation</keyword>
<dbReference type="InterPro" id="IPR000073">
    <property type="entry name" value="AB_hydrolase_1"/>
</dbReference>
<evidence type="ECO:0000256" key="6">
    <source>
        <dbReference type="ARBA" id="ARBA00023180"/>
    </source>
</evidence>
<dbReference type="FunFam" id="3.40.50.1820:FF:000057">
    <property type="entry name" value="Lipase"/>
    <property type="match status" value="1"/>
</dbReference>
<dbReference type="PANTHER" id="PTHR11005">
    <property type="entry name" value="LYSOSOMAL ACID LIPASE-RELATED"/>
    <property type="match status" value="1"/>
</dbReference>
<evidence type="ECO:0000259" key="9">
    <source>
        <dbReference type="Pfam" id="PF04083"/>
    </source>
</evidence>
<gene>
    <name evidence="10" type="primary">5567295</name>
</gene>
<dbReference type="InParanoid" id="A0A1S4G465"/>
<dbReference type="Pfam" id="PF00561">
    <property type="entry name" value="Abhydrolase_1"/>
    <property type="match status" value="1"/>
</dbReference>
<keyword evidence="2" id="KW-0732">Signal</keyword>
<evidence type="ECO:0000256" key="1">
    <source>
        <dbReference type="ARBA" id="ARBA00010701"/>
    </source>
</evidence>
<reference evidence="10" key="2">
    <citation type="submission" date="2020-05" db="UniProtKB">
        <authorList>
            <consortium name="EnsemblMetazoa"/>
        </authorList>
    </citation>
    <scope>IDENTIFICATION</scope>
    <source>
        <strain evidence="10">LVP_AGWG</strain>
    </source>
</reference>
<comment type="similarity">
    <text evidence="1 7">Belongs to the AB hydrolase superfamily. Lipase family.</text>
</comment>
<feature type="domain" description="AB hydrolase-1" evidence="8">
    <location>
        <begin position="100"/>
        <end position="187"/>
    </location>
</feature>